<evidence type="ECO:0000313" key="1">
    <source>
        <dbReference type="EMBL" id="GBM87388.1"/>
    </source>
</evidence>
<gene>
    <name evidence="1" type="ORF">AVEN_168637_1</name>
</gene>
<reference evidence="1 2" key="1">
    <citation type="journal article" date="2019" name="Sci. Rep.">
        <title>Orb-weaving spider Araneus ventricosus genome elucidates the spidroin gene catalogue.</title>
        <authorList>
            <person name="Kono N."/>
            <person name="Nakamura H."/>
            <person name="Ohtoshi R."/>
            <person name="Moran D.A.P."/>
            <person name="Shinohara A."/>
            <person name="Yoshida Y."/>
            <person name="Fujiwara M."/>
            <person name="Mori M."/>
            <person name="Tomita M."/>
            <person name="Arakawa K."/>
        </authorList>
    </citation>
    <scope>NUCLEOTIDE SEQUENCE [LARGE SCALE GENOMIC DNA]</scope>
</reference>
<dbReference type="Proteomes" id="UP000499080">
    <property type="component" value="Unassembled WGS sequence"/>
</dbReference>
<accession>A0A4Y2JD98</accession>
<name>A0A4Y2JD98_ARAVE</name>
<sequence length="92" mass="10361">MIDSTCWSKLISKERKPSKCSKTSKVLQTAIGESLRYTEGLYKMMIEGMLAHGSSAWYLNPTYKMKRKLSSIHRPFLLNISGAYLTTPTAAL</sequence>
<comment type="caution">
    <text evidence="1">The sequence shown here is derived from an EMBL/GenBank/DDBJ whole genome shotgun (WGS) entry which is preliminary data.</text>
</comment>
<dbReference type="OrthoDB" id="6434150at2759"/>
<keyword evidence="2" id="KW-1185">Reference proteome</keyword>
<dbReference type="EMBL" id="BGPR01003378">
    <property type="protein sequence ID" value="GBM87388.1"/>
    <property type="molecule type" value="Genomic_DNA"/>
</dbReference>
<organism evidence="1 2">
    <name type="scientific">Araneus ventricosus</name>
    <name type="common">Orbweaver spider</name>
    <name type="synonym">Epeira ventricosa</name>
    <dbReference type="NCBI Taxonomy" id="182803"/>
    <lineage>
        <taxon>Eukaryota</taxon>
        <taxon>Metazoa</taxon>
        <taxon>Ecdysozoa</taxon>
        <taxon>Arthropoda</taxon>
        <taxon>Chelicerata</taxon>
        <taxon>Arachnida</taxon>
        <taxon>Araneae</taxon>
        <taxon>Araneomorphae</taxon>
        <taxon>Entelegynae</taxon>
        <taxon>Araneoidea</taxon>
        <taxon>Araneidae</taxon>
        <taxon>Araneus</taxon>
    </lineage>
</organism>
<dbReference type="AlphaFoldDB" id="A0A4Y2JD98"/>
<evidence type="ECO:0000313" key="2">
    <source>
        <dbReference type="Proteomes" id="UP000499080"/>
    </source>
</evidence>
<protein>
    <submittedName>
        <fullName evidence="1">Uncharacterized protein</fullName>
    </submittedName>
</protein>
<proteinExistence type="predicted"/>